<organism evidence="1 2">
    <name type="scientific">Alkalibacillus salilacus</name>
    <dbReference type="NCBI Taxonomy" id="284582"/>
    <lineage>
        <taxon>Bacteria</taxon>
        <taxon>Bacillati</taxon>
        <taxon>Bacillota</taxon>
        <taxon>Bacilli</taxon>
        <taxon>Bacillales</taxon>
        <taxon>Bacillaceae</taxon>
        <taxon>Alkalibacillus</taxon>
    </lineage>
</organism>
<evidence type="ECO:0000313" key="2">
    <source>
        <dbReference type="Proteomes" id="UP001224359"/>
    </source>
</evidence>
<keyword evidence="2" id="KW-1185">Reference proteome</keyword>
<dbReference type="RefSeq" id="WP_306974762.1">
    <property type="nucleotide sequence ID" value="NZ_JAUSTQ010000002.1"/>
</dbReference>
<reference evidence="1 2" key="1">
    <citation type="submission" date="2023-07" db="EMBL/GenBank/DDBJ databases">
        <title>Genomic Encyclopedia of Type Strains, Phase IV (KMG-IV): sequencing the most valuable type-strain genomes for metagenomic binning, comparative biology and taxonomic classification.</title>
        <authorList>
            <person name="Goeker M."/>
        </authorList>
    </citation>
    <scope>NUCLEOTIDE SEQUENCE [LARGE SCALE GENOMIC DNA]</scope>
    <source>
        <strain evidence="1 2">DSM 16460</strain>
    </source>
</reference>
<accession>A0ABT9VD18</accession>
<dbReference type="Proteomes" id="UP001224359">
    <property type="component" value="Unassembled WGS sequence"/>
</dbReference>
<gene>
    <name evidence="1" type="ORF">J2S77_000750</name>
</gene>
<dbReference type="EMBL" id="JAUSTQ010000002">
    <property type="protein sequence ID" value="MDQ0158794.1"/>
    <property type="molecule type" value="Genomic_DNA"/>
</dbReference>
<evidence type="ECO:0000313" key="1">
    <source>
        <dbReference type="EMBL" id="MDQ0158794.1"/>
    </source>
</evidence>
<name>A0ABT9VD18_9BACI</name>
<comment type="caution">
    <text evidence="1">The sequence shown here is derived from an EMBL/GenBank/DDBJ whole genome shotgun (WGS) entry which is preliminary data.</text>
</comment>
<sequence>MKNITSEEIIKMVNEINQEKNPNVEKYIDDLFTEYLDIEYLKDFKLTGEEQLKLENAITHLIQVNTLTSVKTTLEVLEKMGIIKSEDNEQ</sequence>
<evidence type="ECO:0008006" key="3">
    <source>
        <dbReference type="Google" id="ProtNLM"/>
    </source>
</evidence>
<proteinExistence type="predicted"/>
<protein>
    <recommendedName>
        <fullName evidence="3">Phage protein</fullName>
    </recommendedName>
</protein>